<reference evidence="2" key="1">
    <citation type="submission" date="2019-03" db="EMBL/GenBank/DDBJ databases">
        <authorList>
            <person name="Danneels B."/>
        </authorList>
    </citation>
    <scope>NUCLEOTIDE SEQUENCE</scope>
</reference>
<evidence type="ECO:0000313" key="1">
    <source>
        <dbReference type="EMBL" id="VFR20257.1"/>
    </source>
</evidence>
<dbReference type="EMBL" id="CAADIB010000003">
    <property type="protein sequence ID" value="VFR20257.1"/>
    <property type="molecule type" value="Genomic_DNA"/>
</dbReference>
<dbReference type="EMBL" id="CAADHZ010000027">
    <property type="protein sequence ID" value="VFR36998.1"/>
    <property type="molecule type" value="Genomic_DNA"/>
</dbReference>
<name>A0A484QEV8_9ZZZZ</name>
<organism evidence="2">
    <name type="scientific">plant metagenome</name>
    <dbReference type="NCBI Taxonomy" id="1297885"/>
    <lineage>
        <taxon>unclassified sequences</taxon>
        <taxon>metagenomes</taxon>
        <taxon>organismal metagenomes</taxon>
    </lineage>
</organism>
<sequence>MSRALIEQIALNPDFQAACQRYAQANGSSHAIAAAAVGAAAMPAEVFLVRDALDHIMRTARASRTQTRRSRWIVSRAEAALAGRPYVPSEHSLPPTMDTALRRATEKIARLTLERDALLEWAAPESVEA</sequence>
<gene>
    <name evidence="2" type="ORF">ANDO1_1726</name>
    <name evidence="1" type="ORF">ANDO2_1633</name>
</gene>
<dbReference type="AlphaFoldDB" id="A0A484QEV8"/>
<proteinExistence type="predicted"/>
<protein>
    <submittedName>
        <fullName evidence="2">Uncharacterized protein</fullName>
    </submittedName>
</protein>
<accession>A0A484QEV8</accession>
<evidence type="ECO:0000313" key="2">
    <source>
        <dbReference type="EMBL" id="VFR36998.1"/>
    </source>
</evidence>